<sequence length="53" mass="5923">MRGHTPTTVRARRDRPAQRARGRSSAPPQPLRTGERFLDLSAVAVREQDAKTP</sequence>
<dbReference type="EMBL" id="JBEPFB010000024">
    <property type="protein sequence ID" value="MER7378506.1"/>
    <property type="molecule type" value="Genomic_DNA"/>
</dbReference>
<accession>A0ABV1Y3R8</accession>
<protein>
    <submittedName>
        <fullName evidence="2">Uncharacterized protein</fullName>
    </submittedName>
</protein>
<name>A0ABV1Y3R8_9ACTN</name>
<gene>
    <name evidence="2" type="ORF">ABT384_38455</name>
</gene>
<proteinExistence type="predicted"/>
<evidence type="ECO:0000313" key="2">
    <source>
        <dbReference type="EMBL" id="MER7378506.1"/>
    </source>
</evidence>
<comment type="caution">
    <text evidence="2">The sequence shown here is derived from an EMBL/GenBank/DDBJ whole genome shotgun (WGS) entry which is preliminary data.</text>
</comment>
<feature type="compositionally biased region" description="Basic residues" evidence="1">
    <location>
        <begin position="10"/>
        <end position="22"/>
    </location>
</feature>
<dbReference type="RefSeq" id="WP_190075222.1">
    <property type="nucleotide sequence ID" value="NZ_BNBM01000023.1"/>
</dbReference>
<evidence type="ECO:0000313" key="3">
    <source>
        <dbReference type="Proteomes" id="UP001486207"/>
    </source>
</evidence>
<evidence type="ECO:0000256" key="1">
    <source>
        <dbReference type="SAM" id="MobiDB-lite"/>
    </source>
</evidence>
<organism evidence="2 3">
    <name type="scientific">Streptomyces lanatus</name>
    <dbReference type="NCBI Taxonomy" id="66900"/>
    <lineage>
        <taxon>Bacteria</taxon>
        <taxon>Bacillati</taxon>
        <taxon>Actinomycetota</taxon>
        <taxon>Actinomycetes</taxon>
        <taxon>Kitasatosporales</taxon>
        <taxon>Streptomycetaceae</taxon>
        <taxon>Streptomyces</taxon>
    </lineage>
</organism>
<dbReference type="Proteomes" id="UP001486207">
    <property type="component" value="Unassembled WGS sequence"/>
</dbReference>
<feature type="region of interest" description="Disordered" evidence="1">
    <location>
        <begin position="1"/>
        <end position="53"/>
    </location>
</feature>
<keyword evidence="3" id="KW-1185">Reference proteome</keyword>
<reference evidence="2 3" key="1">
    <citation type="submission" date="2024-06" db="EMBL/GenBank/DDBJ databases">
        <title>The Natural Products Discovery Center: Release of the First 8490 Sequenced Strains for Exploring Actinobacteria Biosynthetic Diversity.</title>
        <authorList>
            <person name="Kalkreuter E."/>
            <person name="Kautsar S.A."/>
            <person name="Yang D."/>
            <person name="Bader C.D."/>
            <person name="Teijaro C.N."/>
            <person name="Fluegel L."/>
            <person name="Davis C.M."/>
            <person name="Simpson J.R."/>
            <person name="Lauterbach L."/>
            <person name="Steele A.D."/>
            <person name="Gui C."/>
            <person name="Meng S."/>
            <person name="Li G."/>
            <person name="Viehrig K."/>
            <person name="Ye F."/>
            <person name="Su P."/>
            <person name="Kiefer A.F."/>
            <person name="Nichols A."/>
            <person name="Cepeda A.J."/>
            <person name="Yan W."/>
            <person name="Fan B."/>
            <person name="Jiang Y."/>
            <person name="Adhikari A."/>
            <person name="Zheng C.-J."/>
            <person name="Schuster L."/>
            <person name="Cowan T.M."/>
            <person name="Smanski M.J."/>
            <person name="Chevrette M.G."/>
            <person name="De Carvalho L.P.S."/>
            <person name="Shen B."/>
        </authorList>
    </citation>
    <scope>NUCLEOTIDE SEQUENCE [LARGE SCALE GENOMIC DNA]</scope>
    <source>
        <strain evidence="2 3">NPDC000155</strain>
    </source>
</reference>